<feature type="transmembrane region" description="Helical" evidence="7">
    <location>
        <begin position="178"/>
        <end position="198"/>
    </location>
</feature>
<feature type="transmembrane region" description="Helical" evidence="7">
    <location>
        <begin position="121"/>
        <end position="142"/>
    </location>
</feature>
<evidence type="ECO:0000256" key="7">
    <source>
        <dbReference type="SAM" id="Phobius"/>
    </source>
</evidence>
<gene>
    <name evidence="8" type="ordered locus">Lcho_2347</name>
</gene>
<evidence type="ECO:0000256" key="2">
    <source>
        <dbReference type="ARBA" id="ARBA00007430"/>
    </source>
</evidence>
<feature type="transmembrane region" description="Helical" evidence="7">
    <location>
        <begin position="425"/>
        <end position="447"/>
    </location>
</feature>
<dbReference type="RefSeq" id="WP_012347370.1">
    <property type="nucleotide sequence ID" value="NC_010524.1"/>
</dbReference>
<sequence length="499" mass="53451">MNKAVSSNGLLGKAKTAAIWGYIGTLGRVAIQLIAQIVLARIIGPAEYGVFAVGAIIVGIANYIADGGIGASLIQKSRLDDEITIFVSTWQNITGAVTFFFIWIFAPYFSAFFNAGDSAPSVIRLMGIVCWLSSIGSVSMNLLRRNLDYRGIQISQLSGIFFGYAFVGIPLAHFGAGVWSLAFAWVAQVVLTTIILFVRARPPIGIRFRHPEEKELTKFGLSALVSNISTWLGTSIDKTIVGYGYLPSQLANYTVASNLIFTATSQILSTAQQVIFATASRDSSQNRENIKKALHLLLEVGGLIFLPLMFVISTSSDTIISALYGSEWMDAALVLSPAALTMAFYGLSGLLTPLLWSIGKVSSDAKAQFVGAVMIGIAAYASITASNPAAIAWAVLPCVLIRAIWTVRQISRAVGATRAEMARSLIGGVVAAIAIGVLVNGVMYIAFSSQLSPALQMLTLVFTCFLCFPVVIGVVIYTTGTRELNDLIRPRLLPYFAGR</sequence>
<dbReference type="eggNOG" id="COG2244">
    <property type="taxonomic scope" value="Bacteria"/>
</dbReference>
<keyword evidence="9" id="KW-1185">Reference proteome</keyword>
<dbReference type="GO" id="GO:0005886">
    <property type="term" value="C:plasma membrane"/>
    <property type="evidence" value="ECO:0007669"/>
    <property type="project" value="UniProtKB-SubCell"/>
</dbReference>
<comment type="subcellular location">
    <subcellularLocation>
        <location evidence="1">Cell membrane</location>
        <topology evidence="1">Multi-pass membrane protein</topology>
    </subcellularLocation>
</comment>
<keyword evidence="6 7" id="KW-0472">Membrane</keyword>
<comment type="similarity">
    <text evidence="2">Belongs to the polysaccharide synthase family.</text>
</comment>
<dbReference type="HOGENOM" id="CLU_026911_5_0_4"/>
<evidence type="ECO:0000256" key="1">
    <source>
        <dbReference type="ARBA" id="ARBA00004651"/>
    </source>
</evidence>
<name>B1Y4P9_LEPCP</name>
<dbReference type="Pfam" id="PF13440">
    <property type="entry name" value="Polysacc_synt_3"/>
    <property type="match status" value="1"/>
</dbReference>
<accession>B1Y4P9</accession>
<reference evidence="8 9" key="1">
    <citation type="submission" date="2008-03" db="EMBL/GenBank/DDBJ databases">
        <title>Complete sequence of Leptothrix cholodnii SP-6.</title>
        <authorList>
            <consortium name="US DOE Joint Genome Institute"/>
            <person name="Copeland A."/>
            <person name="Lucas S."/>
            <person name="Lapidus A."/>
            <person name="Glavina del Rio T."/>
            <person name="Dalin E."/>
            <person name="Tice H."/>
            <person name="Bruce D."/>
            <person name="Goodwin L."/>
            <person name="Pitluck S."/>
            <person name="Chertkov O."/>
            <person name="Brettin T."/>
            <person name="Detter J.C."/>
            <person name="Han C."/>
            <person name="Kuske C.R."/>
            <person name="Schmutz J."/>
            <person name="Larimer F."/>
            <person name="Land M."/>
            <person name="Hauser L."/>
            <person name="Kyrpides N."/>
            <person name="Lykidis A."/>
            <person name="Emerson D."/>
            <person name="Richardson P."/>
        </authorList>
    </citation>
    <scope>NUCLEOTIDE SEQUENCE [LARGE SCALE GENOMIC DNA]</scope>
    <source>
        <strain evidence="9">ATCC 51168 / LMG 8142 / SP-6</strain>
    </source>
</reference>
<proteinExistence type="inferred from homology"/>
<feature type="transmembrane region" description="Helical" evidence="7">
    <location>
        <begin position="332"/>
        <end position="355"/>
    </location>
</feature>
<dbReference type="PANTHER" id="PTHR30250:SF10">
    <property type="entry name" value="LIPOPOLYSACCHARIDE BIOSYNTHESIS PROTEIN WZXC"/>
    <property type="match status" value="1"/>
</dbReference>
<feature type="transmembrane region" description="Helical" evidence="7">
    <location>
        <begin position="389"/>
        <end position="405"/>
    </location>
</feature>
<keyword evidence="5 7" id="KW-1133">Transmembrane helix</keyword>
<evidence type="ECO:0000256" key="3">
    <source>
        <dbReference type="ARBA" id="ARBA00022475"/>
    </source>
</evidence>
<feature type="transmembrane region" description="Helical" evidence="7">
    <location>
        <begin position="85"/>
        <end position="109"/>
    </location>
</feature>
<evidence type="ECO:0000256" key="6">
    <source>
        <dbReference type="ARBA" id="ARBA00023136"/>
    </source>
</evidence>
<evidence type="ECO:0000313" key="9">
    <source>
        <dbReference type="Proteomes" id="UP000001693"/>
    </source>
</evidence>
<evidence type="ECO:0000313" key="8">
    <source>
        <dbReference type="EMBL" id="ACB34612.1"/>
    </source>
</evidence>
<dbReference type="AlphaFoldDB" id="B1Y4P9"/>
<dbReference type="OrthoDB" id="8538786at2"/>
<dbReference type="InterPro" id="IPR050833">
    <property type="entry name" value="Poly_Biosynth_Transport"/>
</dbReference>
<feature type="transmembrane region" description="Helical" evidence="7">
    <location>
        <begin position="20"/>
        <end position="42"/>
    </location>
</feature>
<protein>
    <submittedName>
        <fullName evidence="8">Polysaccharide biosynthesis protein</fullName>
    </submittedName>
</protein>
<dbReference type="Proteomes" id="UP000001693">
    <property type="component" value="Chromosome"/>
</dbReference>
<feature type="transmembrane region" description="Helical" evidence="7">
    <location>
        <begin position="453"/>
        <end position="477"/>
    </location>
</feature>
<organism evidence="8 9">
    <name type="scientific">Leptothrix cholodnii (strain ATCC 51168 / LMG 8142 / SP-6)</name>
    <name type="common">Leptothrix discophora (strain SP-6)</name>
    <dbReference type="NCBI Taxonomy" id="395495"/>
    <lineage>
        <taxon>Bacteria</taxon>
        <taxon>Pseudomonadati</taxon>
        <taxon>Pseudomonadota</taxon>
        <taxon>Betaproteobacteria</taxon>
        <taxon>Burkholderiales</taxon>
        <taxon>Sphaerotilaceae</taxon>
        <taxon>Leptothrix</taxon>
    </lineage>
</organism>
<dbReference type="KEGG" id="lch:Lcho_2347"/>
<keyword evidence="3" id="KW-1003">Cell membrane</keyword>
<evidence type="ECO:0000256" key="4">
    <source>
        <dbReference type="ARBA" id="ARBA00022692"/>
    </source>
</evidence>
<dbReference type="PANTHER" id="PTHR30250">
    <property type="entry name" value="PST FAMILY PREDICTED COLANIC ACID TRANSPORTER"/>
    <property type="match status" value="1"/>
</dbReference>
<dbReference type="EMBL" id="CP001013">
    <property type="protein sequence ID" value="ACB34612.1"/>
    <property type="molecule type" value="Genomic_DNA"/>
</dbReference>
<keyword evidence="4 7" id="KW-0812">Transmembrane</keyword>
<evidence type="ECO:0000256" key="5">
    <source>
        <dbReference type="ARBA" id="ARBA00022989"/>
    </source>
</evidence>
<feature type="transmembrane region" description="Helical" evidence="7">
    <location>
        <begin position="154"/>
        <end position="172"/>
    </location>
</feature>
<feature type="transmembrane region" description="Helical" evidence="7">
    <location>
        <begin position="293"/>
        <end position="312"/>
    </location>
</feature>
<feature type="transmembrane region" description="Helical" evidence="7">
    <location>
        <begin position="48"/>
        <end position="65"/>
    </location>
</feature>
<dbReference type="STRING" id="395495.Lcho_2347"/>
<feature type="transmembrane region" description="Helical" evidence="7">
    <location>
        <begin position="367"/>
        <end position="383"/>
    </location>
</feature>